<feature type="transmembrane region" description="Helical" evidence="7">
    <location>
        <begin position="265"/>
        <end position="285"/>
    </location>
</feature>
<dbReference type="Gene3D" id="1.25.40.10">
    <property type="entry name" value="Tetratricopeptide repeat domain"/>
    <property type="match status" value="1"/>
</dbReference>
<feature type="domain" description="Peptidase S54 rhomboid" evidence="8">
    <location>
        <begin position="139"/>
        <end position="283"/>
    </location>
</feature>
<dbReference type="RefSeq" id="WP_068992923.1">
    <property type="nucleotide sequence ID" value="NZ_CP012418.1"/>
</dbReference>
<proteinExistence type="inferred from homology"/>
<dbReference type="GO" id="GO:0004252">
    <property type="term" value="F:serine-type endopeptidase activity"/>
    <property type="evidence" value="ECO:0007669"/>
    <property type="project" value="InterPro"/>
</dbReference>
<dbReference type="OrthoDB" id="9814037at2"/>
<keyword evidence="3 7" id="KW-0812">Transmembrane</keyword>
<dbReference type="Pfam" id="PF01694">
    <property type="entry name" value="Rhomboid"/>
    <property type="match status" value="1"/>
</dbReference>
<evidence type="ECO:0000256" key="7">
    <source>
        <dbReference type="SAM" id="Phobius"/>
    </source>
</evidence>
<dbReference type="SUPFAM" id="SSF144091">
    <property type="entry name" value="Rhomboid-like"/>
    <property type="match status" value="1"/>
</dbReference>
<feature type="transmembrane region" description="Helical" evidence="7">
    <location>
        <begin position="155"/>
        <end position="173"/>
    </location>
</feature>
<accession>A0A1B3BCN2</accession>
<dbReference type="Proteomes" id="UP000094147">
    <property type="component" value="Chromosome"/>
</dbReference>
<feature type="transmembrane region" description="Helical" evidence="7">
    <location>
        <begin position="204"/>
        <end position="224"/>
    </location>
</feature>
<keyword evidence="4" id="KW-0378">Hydrolase</keyword>
<comment type="subcellular location">
    <subcellularLocation>
        <location evidence="1">Membrane</location>
        <topology evidence="1">Multi-pass membrane protein</topology>
    </subcellularLocation>
</comment>
<dbReference type="KEGG" id="ksd:KS2013_1843"/>
<gene>
    <name evidence="9" type="ORF">KS2013_1843</name>
</gene>
<comment type="similarity">
    <text evidence="2">Belongs to the peptidase S54 family.</text>
</comment>
<evidence type="ECO:0000259" key="8">
    <source>
        <dbReference type="Pfam" id="PF01694"/>
    </source>
</evidence>
<keyword evidence="10" id="KW-1185">Reference proteome</keyword>
<dbReference type="InterPro" id="IPR050925">
    <property type="entry name" value="Rhomboid_protease_S54"/>
</dbReference>
<dbReference type="PANTHER" id="PTHR43731:SF14">
    <property type="entry name" value="PRESENILIN-ASSOCIATED RHOMBOID-LIKE PROTEIN, MITOCHONDRIAL"/>
    <property type="match status" value="1"/>
</dbReference>
<protein>
    <submittedName>
        <fullName evidence="9">Rhomboid family protein</fullName>
    </submittedName>
</protein>
<dbReference type="AlphaFoldDB" id="A0A1B3BCN2"/>
<evidence type="ECO:0000256" key="2">
    <source>
        <dbReference type="ARBA" id="ARBA00009045"/>
    </source>
</evidence>
<dbReference type="InterPro" id="IPR022764">
    <property type="entry name" value="Peptidase_S54_rhomboid_dom"/>
</dbReference>
<evidence type="ECO:0000256" key="4">
    <source>
        <dbReference type="ARBA" id="ARBA00022801"/>
    </source>
</evidence>
<evidence type="ECO:0000313" key="10">
    <source>
        <dbReference type="Proteomes" id="UP000094147"/>
    </source>
</evidence>
<reference evidence="10" key="1">
    <citation type="submission" date="2015-08" db="EMBL/GenBank/DDBJ databases">
        <authorList>
            <person name="Kim K.M."/>
        </authorList>
    </citation>
    <scope>NUCLEOTIDE SEQUENCE [LARGE SCALE GENOMIC DNA]</scope>
    <source>
        <strain evidence="10">KCTC 23892</strain>
    </source>
</reference>
<evidence type="ECO:0000256" key="1">
    <source>
        <dbReference type="ARBA" id="ARBA00004141"/>
    </source>
</evidence>
<evidence type="ECO:0000256" key="3">
    <source>
        <dbReference type="ARBA" id="ARBA00022692"/>
    </source>
</evidence>
<dbReference type="InterPro" id="IPR011990">
    <property type="entry name" value="TPR-like_helical_dom_sf"/>
</dbReference>
<sequence length="486" mass="55727">MLLIPAENAISKKNPPYLTITLILINIFAYIFLQGQDNEIFEEAYDSYTEAELLTQEKTAFEEYALEHRIDVYQSIQGNSMLPDEYLVQIILQDKHFANHIQNLSSYSLEWRQKREKVNNILEETSLYQYAYYPSDPSIFTAFTHMFMHGGIDHLVGNMLFLFLFGFNLELILGRGKTLSLYILSGLAAVLFFGFTTKDPYTPLVGASGAIAGLMGGFGGWYGLKNIRYFYWFFVIFDYIKLPAALVFLFWLGKEFIMSTIQDDNVAYMAHFGGLLAGFLCAISFKLLSKPSQAATENTEENEAKGQSQYELKYHEACTAFQQLDFERARQLFTQLIEQDPNRMDYYSQLFALEKITPNSRRFEEFCNLILLKSLNDTRFTKLSDMAISELTDNGNGLKVLPADSLINYAGSLIKKGKLHQAKPIINFLVKHYDFNEDVPKLLFRFGLACEQNNDHITYEKIFTYLSKKHPESFVGVEAKKALGKT</sequence>
<evidence type="ECO:0000256" key="6">
    <source>
        <dbReference type="ARBA" id="ARBA00023136"/>
    </source>
</evidence>
<dbReference type="GO" id="GO:0016020">
    <property type="term" value="C:membrane"/>
    <property type="evidence" value="ECO:0007669"/>
    <property type="project" value="UniProtKB-SubCell"/>
</dbReference>
<keyword evidence="6 7" id="KW-0472">Membrane</keyword>
<organism evidence="9 10">
    <name type="scientific">Kangiella sediminilitoris</name>
    <dbReference type="NCBI Taxonomy" id="1144748"/>
    <lineage>
        <taxon>Bacteria</taxon>
        <taxon>Pseudomonadati</taxon>
        <taxon>Pseudomonadota</taxon>
        <taxon>Gammaproteobacteria</taxon>
        <taxon>Kangiellales</taxon>
        <taxon>Kangiellaceae</taxon>
        <taxon>Kangiella</taxon>
    </lineage>
</organism>
<dbReference type="SUPFAM" id="SSF48452">
    <property type="entry name" value="TPR-like"/>
    <property type="match status" value="1"/>
</dbReference>
<dbReference type="Gene3D" id="1.20.1540.10">
    <property type="entry name" value="Rhomboid-like"/>
    <property type="match status" value="1"/>
</dbReference>
<feature type="transmembrane region" description="Helical" evidence="7">
    <location>
        <begin position="230"/>
        <end position="253"/>
    </location>
</feature>
<dbReference type="STRING" id="1144748.KS2013_1843"/>
<feature type="transmembrane region" description="Helical" evidence="7">
    <location>
        <begin position="179"/>
        <end position="197"/>
    </location>
</feature>
<evidence type="ECO:0000313" key="9">
    <source>
        <dbReference type="EMBL" id="AOE50552.1"/>
    </source>
</evidence>
<dbReference type="InterPro" id="IPR035952">
    <property type="entry name" value="Rhomboid-like_sf"/>
</dbReference>
<name>A0A1B3BCN2_9GAMM</name>
<evidence type="ECO:0000256" key="5">
    <source>
        <dbReference type="ARBA" id="ARBA00022989"/>
    </source>
</evidence>
<dbReference type="EMBL" id="CP012418">
    <property type="protein sequence ID" value="AOE50552.1"/>
    <property type="molecule type" value="Genomic_DNA"/>
</dbReference>
<dbReference type="PANTHER" id="PTHR43731">
    <property type="entry name" value="RHOMBOID PROTEASE"/>
    <property type="match status" value="1"/>
</dbReference>
<keyword evidence="5 7" id="KW-1133">Transmembrane helix</keyword>